<evidence type="ECO:0000313" key="4">
    <source>
        <dbReference type="EMBL" id="SHK54495.1"/>
    </source>
</evidence>
<keyword evidence="1" id="KW-1188">Viral release from host cell</keyword>
<keyword evidence="2" id="KW-0175">Coiled coil</keyword>
<evidence type="ECO:0000256" key="2">
    <source>
        <dbReference type="SAM" id="Coils"/>
    </source>
</evidence>
<dbReference type="Proteomes" id="UP000184465">
    <property type="component" value="Unassembled WGS sequence"/>
</dbReference>
<evidence type="ECO:0000259" key="3">
    <source>
        <dbReference type="Pfam" id="PF10145"/>
    </source>
</evidence>
<organism evidence="4 5">
    <name type="scientific">Paramaledivibacter caminithermalis (strain DSM 15212 / CIP 107654 / DViRD3)</name>
    <name type="common">Clostridium caminithermale</name>
    <dbReference type="NCBI Taxonomy" id="1121301"/>
    <lineage>
        <taxon>Bacteria</taxon>
        <taxon>Bacillati</taxon>
        <taxon>Bacillota</taxon>
        <taxon>Clostridia</taxon>
        <taxon>Peptostreptococcales</taxon>
        <taxon>Caminicellaceae</taxon>
        <taxon>Paramaledivibacter</taxon>
    </lineage>
</organism>
<dbReference type="Pfam" id="PF10145">
    <property type="entry name" value="PhageMin_Tail"/>
    <property type="match status" value="1"/>
</dbReference>
<proteinExistence type="predicted"/>
<evidence type="ECO:0000256" key="1">
    <source>
        <dbReference type="ARBA" id="ARBA00022612"/>
    </source>
</evidence>
<name>A0A1M6TBX6_PARC5</name>
<dbReference type="STRING" id="1121301.SAMN02745912_03636"/>
<dbReference type="AlphaFoldDB" id="A0A1M6TBX6"/>
<dbReference type="PANTHER" id="PTHR37813:SF1">
    <property type="entry name" value="FELS-2 PROPHAGE PROTEIN"/>
    <property type="match status" value="1"/>
</dbReference>
<accession>A0A1M6TBX6</accession>
<dbReference type="InterPro" id="IPR010090">
    <property type="entry name" value="Phage_tape_meas"/>
</dbReference>
<dbReference type="RefSeq" id="WP_084112123.1">
    <property type="nucleotide sequence ID" value="NZ_FRAG01000086.1"/>
</dbReference>
<dbReference type="OrthoDB" id="9780715at2"/>
<reference evidence="4 5" key="1">
    <citation type="submission" date="2016-11" db="EMBL/GenBank/DDBJ databases">
        <authorList>
            <person name="Jaros S."/>
            <person name="Januszkiewicz K."/>
            <person name="Wedrychowicz H."/>
        </authorList>
    </citation>
    <scope>NUCLEOTIDE SEQUENCE [LARGE SCALE GENOMIC DNA]</scope>
    <source>
        <strain evidence="4 5">DSM 15212</strain>
    </source>
</reference>
<keyword evidence="5" id="KW-1185">Reference proteome</keyword>
<sequence>MIRSEFAAASSKLGDFGKSTEGLKLKSESLNKQMELQKAKVAALTRSYNESVEKKGADAKATENFRIRLNYAIADMNKMENELNEVNREIEIQSSGFTKLGKSLEGIGSKMKNIGDGFSSVGKKLSISVTAPIVAAGTGLVKLANDFETAHNTIRIGTGATGEALKGLEEDFKSVYTSFNTSMEDASTVVADLNTKTGLSGKSLQQLSLQMLKLARITGEDMNTLIPAATRMFQDAGIGAEEYGDALDYTFKVSQSTGIGVGKLQQLMTQFCGPLRQMGFDWKTSAAMLGKFEKGRGKY</sequence>
<dbReference type="NCBIfam" id="TIGR01760">
    <property type="entry name" value="tape_meas_TP901"/>
    <property type="match status" value="1"/>
</dbReference>
<feature type="domain" description="Phage tail tape measure protein" evidence="3">
    <location>
        <begin position="178"/>
        <end position="294"/>
    </location>
</feature>
<dbReference type="PANTHER" id="PTHR37813">
    <property type="entry name" value="FELS-2 PROPHAGE PROTEIN"/>
    <property type="match status" value="1"/>
</dbReference>
<evidence type="ECO:0000313" key="5">
    <source>
        <dbReference type="Proteomes" id="UP000184465"/>
    </source>
</evidence>
<protein>
    <submittedName>
        <fullName evidence="4">Phage tail tape measure protein, TP901 family, core region</fullName>
    </submittedName>
</protein>
<feature type="coiled-coil region" evidence="2">
    <location>
        <begin position="69"/>
        <end position="96"/>
    </location>
</feature>
<dbReference type="EMBL" id="FRAG01000086">
    <property type="protein sequence ID" value="SHK54495.1"/>
    <property type="molecule type" value="Genomic_DNA"/>
</dbReference>
<gene>
    <name evidence="4" type="ORF">SAMN02745912_03636</name>
</gene>